<accession>A0A346PGI2</accession>
<feature type="region of interest" description="Disordered" evidence="1">
    <location>
        <begin position="1"/>
        <end position="42"/>
    </location>
</feature>
<organism evidence="3 4">
    <name type="scientific">Natrarchaeobaculum sulfurireducens</name>
    <dbReference type="NCBI Taxonomy" id="2044521"/>
    <lineage>
        <taxon>Archaea</taxon>
        <taxon>Methanobacteriati</taxon>
        <taxon>Methanobacteriota</taxon>
        <taxon>Stenosarchaea group</taxon>
        <taxon>Halobacteria</taxon>
        <taxon>Halobacteriales</taxon>
        <taxon>Natrialbaceae</taxon>
        <taxon>Natrarchaeobaculum</taxon>
    </lineage>
</organism>
<dbReference type="InterPro" id="IPR058335">
    <property type="entry name" value="PccX"/>
</dbReference>
<evidence type="ECO:0008006" key="6">
    <source>
        <dbReference type="Google" id="ProtNLM"/>
    </source>
</evidence>
<dbReference type="EMBL" id="CP027033">
    <property type="protein sequence ID" value="AXR81321.1"/>
    <property type="molecule type" value="Genomic_DNA"/>
</dbReference>
<reference evidence="4" key="2">
    <citation type="submission" date="2018-02" db="EMBL/GenBank/DDBJ databases">
        <title>Phenotypic and genomic properties of facultatively anaerobic sulfur-reducing natronoarchaea from hypersaline soda lakes.</title>
        <authorList>
            <person name="Sorokin D.Y."/>
            <person name="Kublanov I.V."/>
            <person name="Roman P."/>
            <person name="Sinninghe Damste J.S."/>
            <person name="Golyshin P.N."/>
            <person name="Rojo D."/>
            <person name="Ciordia S."/>
            <person name="Mena M.D.C."/>
            <person name="Ferrer M."/>
            <person name="Messina E."/>
            <person name="Smedile F."/>
            <person name="La Spada G."/>
            <person name="La Cono V."/>
            <person name="Yakimov M.M."/>
        </authorList>
    </citation>
    <scope>NUCLEOTIDE SEQUENCE [LARGE SCALE GENOMIC DNA]</scope>
    <source>
        <strain evidence="4">AArc-Mg</strain>
    </source>
</reference>
<reference evidence="3" key="3">
    <citation type="journal article" date="2019" name="Int. J. Syst. Evol. Microbiol.">
        <title>Natronolimnobius sulfurireducens sp. nov. and Halalkaliarchaeum desulfuricum gen. nov., sp. nov., the first sulfur-respiring alkaliphilic haloarchaea from hypersaline alkaline lakes.</title>
        <authorList>
            <person name="Sorokin D.Y."/>
            <person name="Yakimov M."/>
            <person name="Messina E."/>
            <person name="Merkel A.Y."/>
            <person name="Bale N.J."/>
            <person name="Sinninghe Damste J.S."/>
        </authorList>
    </citation>
    <scope>NUCLEOTIDE SEQUENCE</scope>
    <source>
        <strain evidence="3">AArc-Mg</strain>
        <strain evidence="2">AArc1</strain>
    </source>
</reference>
<gene>
    <name evidence="2" type="ORF">AArc1_2312</name>
    <name evidence="3" type="ORF">AArcMg_1305</name>
</gene>
<dbReference type="Proteomes" id="UP000258707">
    <property type="component" value="Chromosome"/>
</dbReference>
<evidence type="ECO:0000313" key="2">
    <source>
        <dbReference type="EMBL" id="AXR78627.1"/>
    </source>
</evidence>
<feature type="region of interest" description="Disordered" evidence="1">
    <location>
        <begin position="86"/>
        <end position="116"/>
    </location>
</feature>
<keyword evidence="4" id="KW-1185">Reference proteome</keyword>
<dbReference type="EMBL" id="CP024047">
    <property type="protein sequence ID" value="AXR78627.1"/>
    <property type="molecule type" value="Genomic_DNA"/>
</dbReference>
<dbReference type="Pfam" id="PF26062">
    <property type="entry name" value="DUF8022"/>
    <property type="match status" value="1"/>
</dbReference>
<protein>
    <recommendedName>
        <fullName evidence="6">Acc operon protein</fullName>
    </recommendedName>
</protein>
<evidence type="ECO:0000313" key="4">
    <source>
        <dbReference type="Proteomes" id="UP000258613"/>
    </source>
</evidence>
<dbReference type="GeneID" id="37641794"/>
<evidence type="ECO:0000313" key="5">
    <source>
        <dbReference type="Proteomes" id="UP000258707"/>
    </source>
</evidence>
<proteinExistence type="predicted"/>
<dbReference type="Proteomes" id="UP000258613">
    <property type="component" value="Chromosome"/>
</dbReference>
<sequence>MASTNQADGADPSETGADDASATAGPAAGVLPADLEFQLPDDATDEEAAAIAAAIGAHLHDHALAAAAAAAADEETWDGKRWAFGGRIRTQQQRRVRTPRNAPTDPWTAAGRTGRF</sequence>
<dbReference type="KEGG" id="nag:AArcMg_1305"/>
<accession>A0A346PP76</accession>
<reference evidence="5" key="1">
    <citation type="submission" date="2017-10" db="EMBL/GenBank/DDBJ databases">
        <title>Phenotypic and genomic properties of facultatively anaerobic sulfur-reducing natronoarchaea from hypersaline soda lakes.</title>
        <authorList>
            <person name="Sorokin D.Y."/>
            <person name="Kublanov I.V."/>
            <person name="Roman P."/>
            <person name="Sinninghe Damste J.S."/>
            <person name="Golyshin P.N."/>
            <person name="Rojo D."/>
            <person name="Ciordia S."/>
            <person name="Mena Md.C."/>
            <person name="Ferrer M."/>
            <person name="Messina E."/>
            <person name="Smedile F."/>
            <person name="La Spada G."/>
            <person name="La Cono V."/>
            <person name="Yakimov M.M."/>
        </authorList>
    </citation>
    <scope>NUCLEOTIDE SEQUENCE [LARGE SCALE GENOMIC DNA]</scope>
    <source>
        <strain evidence="5">AArc1</strain>
    </source>
</reference>
<dbReference type="RefSeq" id="WP_117364676.1">
    <property type="nucleotide sequence ID" value="NZ_CP024047.1"/>
</dbReference>
<evidence type="ECO:0000313" key="3">
    <source>
        <dbReference type="EMBL" id="AXR81321.1"/>
    </source>
</evidence>
<feature type="compositionally biased region" description="Low complexity" evidence="1">
    <location>
        <begin position="18"/>
        <end position="29"/>
    </location>
</feature>
<dbReference type="AlphaFoldDB" id="A0A346PP76"/>
<name>A0A346PP76_9EURY</name>
<evidence type="ECO:0000256" key="1">
    <source>
        <dbReference type="SAM" id="MobiDB-lite"/>
    </source>
</evidence>
<dbReference type="KEGG" id="nan:AArc1_2312"/>